<dbReference type="EMBL" id="JARIHO010000002">
    <property type="protein sequence ID" value="KAJ7366576.1"/>
    <property type="molecule type" value="Genomic_DNA"/>
</dbReference>
<dbReference type="Gene3D" id="3.40.50.1000">
    <property type="entry name" value="HAD superfamily/HAD-like"/>
    <property type="match status" value="1"/>
</dbReference>
<dbReference type="InterPro" id="IPR000836">
    <property type="entry name" value="PRTase_dom"/>
</dbReference>
<sequence length="703" mass="77088">MLNNNNNSFFLNPSPTATLAGVDVPQPARSKTPTVIGLYGAPGCGKSYLLGQLKAATELGQQDFAFYEGSAIIDLLVPGGLDAFKRMNDVEKTRCREKAISHIGAECAGSGKLGLVAGHFIFWEDESEEAGDRVWTNRDAAVFTHIIYLAVPPEEVVQRRANDPHRRRAALSEEHIRKWQKTEREELRGICLKEKIIFTVVPTRAVSVLIREIQRRTEAYNLSCAHDRLVEVVAGFKADEMRRGAMLVFDGDRTLVAQDTGKVFWEIASSDSDSDTVALGMAGEGDPMKNLFSSPFGYSYEAFLQAAFIYEALDAAKFDTYCAQAAAAVSLHPEIVSLLKSAAERRVGAVIITCGLHVIWEQIVHAAGLSQAVKVIGGGRVHDERAIVVTARIKRELVVRLRDAHEICVCAFGDSSLDLPMLKEAEKAVVVVGEEHMRSRSMDAALGDAIVNDGLRCEQWLLPSSATPRLDTDRLPLFDMSANWIDSVVRRFALHRRVLHATDECAAKLLMTPMRDARISGPALQEAHGSVGWYLATTFLPKLVGGLEEVAIPHVQGHQTTGHRLRHEKKTVIVALMRGGEPMALGVYKALSLAMFVHAKKPEELTNELVKGRETIVLVDSVVNSGKSVDEFVKHIRTLHSTVRIVVVVGVIQAQSLAEGVLGDMLARDDNIGVVSLRVSQNKYTGKGTTDTGHRLFNSMHLD</sequence>
<feature type="domain" description="Phosphoribosyltransferase" evidence="1">
    <location>
        <begin position="502"/>
        <end position="698"/>
    </location>
</feature>
<dbReference type="Gene3D" id="3.40.50.2020">
    <property type="match status" value="1"/>
</dbReference>
<dbReference type="InterPro" id="IPR050582">
    <property type="entry name" value="HAD-like_SerB"/>
</dbReference>
<protein>
    <submittedName>
        <fullName evidence="2">Uracil phosphoribosyltransferase-domain-containing protein</fullName>
    </submittedName>
</protein>
<dbReference type="GO" id="GO:0000287">
    <property type="term" value="F:magnesium ion binding"/>
    <property type="evidence" value="ECO:0007669"/>
    <property type="project" value="TreeGrafter"/>
</dbReference>
<dbReference type="SUPFAM" id="SSF52540">
    <property type="entry name" value="P-loop containing nucleoside triphosphate hydrolases"/>
    <property type="match status" value="1"/>
</dbReference>
<dbReference type="SUPFAM" id="SSF53271">
    <property type="entry name" value="PRTase-like"/>
    <property type="match status" value="1"/>
</dbReference>
<dbReference type="PANTHER" id="PTHR43344">
    <property type="entry name" value="PHOSPHOSERINE PHOSPHATASE"/>
    <property type="match status" value="1"/>
</dbReference>
<dbReference type="GO" id="GO:0005737">
    <property type="term" value="C:cytoplasm"/>
    <property type="evidence" value="ECO:0007669"/>
    <property type="project" value="TreeGrafter"/>
</dbReference>
<evidence type="ECO:0000313" key="2">
    <source>
        <dbReference type="EMBL" id="KAJ7366576.1"/>
    </source>
</evidence>
<dbReference type="PANTHER" id="PTHR43344:SF20">
    <property type="entry name" value="URACIL PHOSPHORIBOSYLTRANSFERASE"/>
    <property type="match status" value="1"/>
</dbReference>
<dbReference type="Gene3D" id="3.40.50.300">
    <property type="entry name" value="P-loop containing nucleotide triphosphate hydrolases"/>
    <property type="match status" value="1"/>
</dbReference>
<name>A0AAD7F525_9AGAR</name>
<dbReference type="InterPro" id="IPR023214">
    <property type="entry name" value="HAD_sf"/>
</dbReference>
<dbReference type="InterPro" id="IPR029057">
    <property type="entry name" value="PRTase-like"/>
</dbReference>
<dbReference type="GO" id="GO:0036424">
    <property type="term" value="F:L-phosphoserine phosphatase activity"/>
    <property type="evidence" value="ECO:0007669"/>
    <property type="project" value="TreeGrafter"/>
</dbReference>
<keyword evidence="3" id="KW-1185">Reference proteome</keyword>
<dbReference type="GO" id="GO:0016757">
    <property type="term" value="F:glycosyltransferase activity"/>
    <property type="evidence" value="ECO:0007669"/>
    <property type="project" value="UniProtKB-KW"/>
</dbReference>
<dbReference type="Pfam" id="PF14681">
    <property type="entry name" value="UPRTase"/>
    <property type="match status" value="1"/>
</dbReference>
<keyword evidence="2" id="KW-0328">Glycosyltransferase</keyword>
<dbReference type="Pfam" id="PF13207">
    <property type="entry name" value="AAA_17"/>
    <property type="match status" value="1"/>
</dbReference>
<comment type="caution">
    <text evidence="2">The sequence shown here is derived from an EMBL/GenBank/DDBJ whole genome shotgun (WGS) entry which is preliminary data.</text>
</comment>
<gene>
    <name evidence="2" type="ORF">DFH08DRAFT_679001</name>
</gene>
<accession>A0AAD7F525</accession>
<evidence type="ECO:0000313" key="3">
    <source>
        <dbReference type="Proteomes" id="UP001218218"/>
    </source>
</evidence>
<dbReference type="CDD" id="cd06223">
    <property type="entry name" value="PRTases_typeI"/>
    <property type="match status" value="1"/>
</dbReference>
<dbReference type="Pfam" id="PF12710">
    <property type="entry name" value="HAD"/>
    <property type="match status" value="1"/>
</dbReference>
<dbReference type="SUPFAM" id="SSF56784">
    <property type="entry name" value="HAD-like"/>
    <property type="match status" value="1"/>
</dbReference>
<dbReference type="GO" id="GO:0006564">
    <property type="term" value="P:L-serine biosynthetic process"/>
    <property type="evidence" value="ECO:0007669"/>
    <property type="project" value="TreeGrafter"/>
</dbReference>
<keyword evidence="2" id="KW-0808">Transferase</keyword>
<proteinExistence type="predicted"/>
<evidence type="ECO:0000259" key="1">
    <source>
        <dbReference type="Pfam" id="PF14681"/>
    </source>
</evidence>
<dbReference type="InterPro" id="IPR036412">
    <property type="entry name" value="HAD-like_sf"/>
</dbReference>
<reference evidence="2" key="1">
    <citation type="submission" date="2023-03" db="EMBL/GenBank/DDBJ databases">
        <title>Massive genome expansion in bonnet fungi (Mycena s.s.) driven by repeated elements and novel gene families across ecological guilds.</title>
        <authorList>
            <consortium name="Lawrence Berkeley National Laboratory"/>
            <person name="Harder C.B."/>
            <person name="Miyauchi S."/>
            <person name="Viragh M."/>
            <person name="Kuo A."/>
            <person name="Thoen E."/>
            <person name="Andreopoulos B."/>
            <person name="Lu D."/>
            <person name="Skrede I."/>
            <person name="Drula E."/>
            <person name="Henrissat B."/>
            <person name="Morin E."/>
            <person name="Kohler A."/>
            <person name="Barry K."/>
            <person name="LaButti K."/>
            <person name="Morin E."/>
            <person name="Salamov A."/>
            <person name="Lipzen A."/>
            <person name="Mereny Z."/>
            <person name="Hegedus B."/>
            <person name="Baldrian P."/>
            <person name="Stursova M."/>
            <person name="Weitz H."/>
            <person name="Taylor A."/>
            <person name="Grigoriev I.V."/>
            <person name="Nagy L.G."/>
            <person name="Martin F."/>
            <person name="Kauserud H."/>
        </authorList>
    </citation>
    <scope>NUCLEOTIDE SEQUENCE</scope>
    <source>
        <strain evidence="2">CBHHK002</strain>
    </source>
</reference>
<dbReference type="Proteomes" id="UP001218218">
    <property type="component" value="Unassembled WGS sequence"/>
</dbReference>
<organism evidence="2 3">
    <name type="scientific">Mycena albidolilacea</name>
    <dbReference type="NCBI Taxonomy" id="1033008"/>
    <lineage>
        <taxon>Eukaryota</taxon>
        <taxon>Fungi</taxon>
        <taxon>Dikarya</taxon>
        <taxon>Basidiomycota</taxon>
        <taxon>Agaricomycotina</taxon>
        <taxon>Agaricomycetes</taxon>
        <taxon>Agaricomycetidae</taxon>
        <taxon>Agaricales</taxon>
        <taxon>Marasmiineae</taxon>
        <taxon>Mycenaceae</taxon>
        <taxon>Mycena</taxon>
    </lineage>
</organism>
<dbReference type="InterPro" id="IPR027417">
    <property type="entry name" value="P-loop_NTPase"/>
</dbReference>
<dbReference type="AlphaFoldDB" id="A0AAD7F525"/>